<organism evidence="2 3">
    <name type="scientific">Moniliophthora roreri</name>
    <name type="common">Frosty pod rot fungus</name>
    <name type="synonym">Monilia roreri</name>
    <dbReference type="NCBI Taxonomy" id="221103"/>
    <lineage>
        <taxon>Eukaryota</taxon>
        <taxon>Fungi</taxon>
        <taxon>Dikarya</taxon>
        <taxon>Basidiomycota</taxon>
        <taxon>Agaricomycotina</taxon>
        <taxon>Agaricomycetes</taxon>
        <taxon>Agaricomycetidae</taxon>
        <taxon>Agaricales</taxon>
        <taxon>Marasmiineae</taxon>
        <taxon>Marasmiaceae</taxon>
        <taxon>Moniliophthora</taxon>
    </lineage>
</organism>
<proteinExistence type="predicted"/>
<feature type="region of interest" description="Disordered" evidence="1">
    <location>
        <begin position="1"/>
        <end position="33"/>
    </location>
</feature>
<name>A0A0W0F5Y0_MONRR</name>
<accession>A0A0W0F5Y0</accession>
<gene>
    <name evidence="2" type="ORF">WG66_15838</name>
</gene>
<dbReference type="AlphaFoldDB" id="A0A0W0F5Y0"/>
<protein>
    <recommendedName>
        <fullName evidence="4">Retrotransposon gag domain-containing protein</fullName>
    </recommendedName>
</protein>
<evidence type="ECO:0000313" key="3">
    <source>
        <dbReference type="Proteomes" id="UP000054988"/>
    </source>
</evidence>
<evidence type="ECO:0008006" key="4">
    <source>
        <dbReference type="Google" id="ProtNLM"/>
    </source>
</evidence>
<reference evidence="2 3" key="1">
    <citation type="submission" date="2015-12" db="EMBL/GenBank/DDBJ databases">
        <title>Draft genome sequence of Moniliophthora roreri, the causal agent of frosty pod rot of cacao.</title>
        <authorList>
            <person name="Aime M.C."/>
            <person name="Diaz-Valderrama J.R."/>
            <person name="Kijpornyongpan T."/>
            <person name="Phillips-Mora W."/>
        </authorList>
    </citation>
    <scope>NUCLEOTIDE SEQUENCE [LARGE SCALE GENOMIC DNA]</scope>
    <source>
        <strain evidence="2 3">MCA 2952</strain>
    </source>
</reference>
<sequence length="196" mass="22615">MTENSLTWPSMLKESPTEERGSPSHKLIENSPELSCLTTFGEEQFTEEAKMSGEVSSTLKRELKTQKEMMISVATAVLEEVEKKKEKEKEKKGAKVAAPDPFEGDRKDTKQFMTKVEIFICMHPTDYDTDEKKSSWKQTQTAKIFNKKNEDPELTWMDLKEAFKKHYLPADIQAEAQLQIEDLCMTDRADNYVNDF</sequence>
<evidence type="ECO:0000256" key="1">
    <source>
        <dbReference type="SAM" id="MobiDB-lite"/>
    </source>
</evidence>
<evidence type="ECO:0000313" key="2">
    <source>
        <dbReference type="EMBL" id="KTB31586.1"/>
    </source>
</evidence>
<feature type="compositionally biased region" description="Basic and acidic residues" evidence="1">
    <location>
        <begin position="84"/>
        <end position="93"/>
    </location>
</feature>
<feature type="region of interest" description="Disordered" evidence="1">
    <location>
        <begin position="84"/>
        <end position="107"/>
    </location>
</feature>
<dbReference type="EMBL" id="LATX01002305">
    <property type="protein sequence ID" value="KTB31586.1"/>
    <property type="molecule type" value="Genomic_DNA"/>
</dbReference>
<feature type="compositionally biased region" description="Basic and acidic residues" evidence="1">
    <location>
        <begin position="15"/>
        <end position="28"/>
    </location>
</feature>
<comment type="caution">
    <text evidence="2">The sequence shown here is derived from an EMBL/GenBank/DDBJ whole genome shotgun (WGS) entry which is preliminary data.</text>
</comment>
<dbReference type="Proteomes" id="UP000054988">
    <property type="component" value="Unassembled WGS sequence"/>
</dbReference>